<accession>A0A1I4CBC7</accession>
<proteinExistence type="predicted"/>
<dbReference type="Pfam" id="PF00188">
    <property type="entry name" value="CAP"/>
    <property type="match status" value="1"/>
</dbReference>
<organism evidence="3 4">
    <name type="scientific">Halogranum rubrum</name>
    <dbReference type="NCBI Taxonomy" id="553466"/>
    <lineage>
        <taxon>Archaea</taxon>
        <taxon>Methanobacteriati</taxon>
        <taxon>Methanobacteriota</taxon>
        <taxon>Stenosarchaea group</taxon>
        <taxon>Halobacteria</taxon>
        <taxon>Halobacteriales</taxon>
        <taxon>Haloferacaceae</taxon>
    </lineage>
</organism>
<dbReference type="PANTHER" id="PTHR31157:SF1">
    <property type="entry name" value="SCP DOMAIN-CONTAINING PROTEIN"/>
    <property type="match status" value="1"/>
</dbReference>
<sequence>MCSQCAPPWAAQLPETMTRTHYTRRTFVRTATALSGVAGLSSLAAADHDESVVVVDGTASDDLQWYNLAVTGEITGKSNASGASTNDSDWLESTAVAGGYVRGGKDAYSFTGDLVGFWSDESPAVYVDGSRVDPDPLRMISIRKDDPASSVSYELTTSGLLSSSAANGASIDGGDRVYGGRATGYVVNGTDSYAFSGDIEDLTADGGLSVVVDGETVGYEGEWPPQSGGSDGSGSDPDSFVARLERRIHEKVNARRRANGVSELGYDADLAAAARAHSRDMVDRDFFSHTAPGDDSFADHYTDEGVSCRALGENILYRSLRDDDVDIVAENVVTQWMNSSGHRANILRDSWQVEGLGAVVSDDDLLYVTEGFGSGC</sequence>
<dbReference type="AlphaFoldDB" id="A0A1I4CBC7"/>
<dbReference type="Proteomes" id="UP000199607">
    <property type="component" value="Unassembled WGS sequence"/>
</dbReference>
<dbReference type="InterPro" id="IPR035940">
    <property type="entry name" value="CAP_sf"/>
</dbReference>
<dbReference type="PROSITE" id="PS51318">
    <property type="entry name" value="TAT"/>
    <property type="match status" value="1"/>
</dbReference>
<dbReference type="InterPro" id="IPR006311">
    <property type="entry name" value="TAT_signal"/>
</dbReference>
<dbReference type="Gene3D" id="3.40.33.10">
    <property type="entry name" value="CAP"/>
    <property type="match status" value="1"/>
</dbReference>
<feature type="region of interest" description="Disordered" evidence="1">
    <location>
        <begin position="218"/>
        <end position="239"/>
    </location>
</feature>
<dbReference type="CDD" id="cd05379">
    <property type="entry name" value="CAP_bacterial"/>
    <property type="match status" value="1"/>
</dbReference>
<feature type="compositionally biased region" description="Low complexity" evidence="1">
    <location>
        <begin position="224"/>
        <end position="239"/>
    </location>
</feature>
<evidence type="ECO:0000256" key="1">
    <source>
        <dbReference type="SAM" id="MobiDB-lite"/>
    </source>
</evidence>
<feature type="domain" description="SCP" evidence="2">
    <location>
        <begin position="250"/>
        <end position="366"/>
    </location>
</feature>
<evidence type="ECO:0000313" key="3">
    <source>
        <dbReference type="EMBL" id="SFK78073.1"/>
    </source>
</evidence>
<reference evidence="4" key="1">
    <citation type="submission" date="2016-10" db="EMBL/GenBank/DDBJ databases">
        <authorList>
            <person name="Varghese N."/>
            <person name="Submissions S."/>
        </authorList>
    </citation>
    <scope>NUCLEOTIDE SEQUENCE [LARGE SCALE GENOMIC DNA]</scope>
    <source>
        <strain evidence="4">CGMCC 1.7738</strain>
    </source>
</reference>
<dbReference type="InterPro" id="IPR014044">
    <property type="entry name" value="CAP_dom"/>
</dbReference>
<name>A0A1I4CBC7_9EURY</name>
<dbReference type="STRING" id="553466.SAMN04487950_1059"/>
<dbReference type="PANTHER" id="PTHR31157">
    <property type="entry name" value="SCP DOMAIN-CONTAINING PROTEIN"/>
    <property type="match status" value="1"/>
</dbReference>
<keyword evidence="4" id="KW-1185">Reference proteome</keyword>
<gene>
    <name evidence="3" type="ORF">SAMN04487950_1059</name>
</gene>
<protein>
    <submittedName>
        <fullName evidence="3">Uncharacterized conserved protein YkwD, contains CAP (CSP/antigen 5/PR1) domain</fullName>
    </submittedName>
</protein>
<evidence type="ECO:0000259" key="2">
    <source>
        <dbReference type="Pfam" id="PF00188"/>
    </source>
</evidence>
<dbReference type="SUPFAM" id="SSF55797">
    <property type="entry name" value="PR-1-like"/>
    <property type="match status" value="1"/>
</dbReference>
<dbReference type="EMBL" id="FOTC01000001">
    <property type="protein sequence ID" value="SFK78073.1"/>
    <property type="molecule type" value="Genomic_DNA"/>
</dbReference>
<evidence type="ECO:0000313" key="4">
    <source>
        <dbReference type="Proteomes" id="UP000199607"/>
    </source>
</evidence>